<dbReference type="SUPFAM" id="SSF53681">
    <property type="entry name" value="Aspartate/glutamate racemase"/>
    <property type="match status" value="2"/>
</dbReference>
<keyword evidence="2" id="KW-0413">Isomerase</keyword>
<proteinExistence type="inferred from homology"/>
<dbReference type="PROSITE" id="PS00924">
    <property type="entry name" value="ASP_GLU_RACEMASE_2"/>
    <property type="match status" value="1"/>
</dbReference>
<sequence>MKTAGLIGGMSWESTALYYKYINEGVKNTLGGLHSAKMLINSVDFGEVALLQSKGEWEKGAEMMIDEAQKLRRAGADFIMICTNTMHISADEVEESLDIPLLRITDAAAEAALSAGVKRAGLLGTAFTMERDFYRGRMEKLGLDVIVPDAADRKFVHDVIYNELCLGDFRDSSRNRFTEIIEKLGADGAQGVILGCTEIPLLVEQKDSPLRLFDTTRLHAEAAVRMMLG</sequence>
<dbReference type="InterPro" id="IPR001920">
    <property type="entry name" value="Asp/Glu_race"/>
</dbReference>
<dbReference type="PANTHER" id="PTHR21198:SF7">
    <property type="entry name" value="ASPARTATE-GLUTAMATE RACEMASE FAMILY"/>
    <property type="match status" value="1"/>
</dbReference>
<keyword evidence="4" id="KW-1185">Reference proteome</keyword>
<reference evidence="3 4" key="1">
    <citation type="submission" date="2019-01" db="EMBL/GenBank/DDBJ databases">
        <title>Geovibrio thiophilus DSM 11263, complete genome.</title>
        <authorList>
            <person name="Spring S."/>
            <person name="Bunk B."/>
            <person name="Sproer C."/>
        </authorList>
    </citation>
    <scope>NUCLEOTIDE SEQUENCE [LARGE SCALE GENOMIC DNA]</scope>
    <source>
        <strain evidence="3 4">DSM 11263</strain>
    </source>
</reference>
<dbReference type="Proteomes" id="UP000287502">
    <property type="component" value="Chromosome"/>
</dbReference>
<dbReference type="RefSeq" id="WP_128465444.1">
    <property type="nucleotide sequence ID" value="NZ_CP035108.1"/>
</dbReference>
<dbReference type="Pfam" id="PF01177">
    <property type="entry name" value="Asp_Glu_race"/>
    <property type="match status" value="1"/>
</dbReference>
<comment type="similarity">
    <text evidence="1">Belongs to the aspartate/glutamate racemases family.</text>
</comment>
<dbReference type="OrthoDB" id="9803739at2"/>
<dbReference type="Gene3D" id="3.40.50.1860">
    <property type="match status" value="2"/>
</dbReference>
<dbReference type="NCBIfam" id="TIGR00035">
    <property type="entry name" value="asp_race"/>
    <property type="match status" value="1"/>
</dbReference>
<evidence type="ECO:0000256" key="2">
    <source>
        <dbReference type="ARBA" id="ARBA00023235"/>
    </source>
</evidence>
<protein>
    <submittedName>
        <fullName evidence="3">Aspartate/glutamate racemase family protein</fullName>
    </submittedName>
</protein>
<gene>
    <name evidence="3" type="ORF">EP073_01705</name>
</gene>
<dbReference type="InterPro" id="IPR015942">
    <property type="entry name" value="Asp/Glu/hydantoin_racemase"/>
</dbReference>
<dbReference type="AlphaFoldDB" id="A0A410JVB8"/>
<organism evidence="3 4">
    <name type="scientific">Geovibrio thiophilus</name>
    <dbReference type="NCBI Taxonomy" id="139438"/>
    <lineage>
        <taxon>Bacteria</taxon>
        <taxon>Pseudomonadati</taxon>
        <taxon>Deferribacterota</taxon>
        <taxon>Deferribacteres</taxon>
        <taxon>Deferribacterales</taxon>
        <taxon>Geovibrionaceae</taxon>
        <taxon>Geovibrio</taxon>
    </lineage>
</organism>
<accession>A0A410JVB8</accession>
<evidence type="ECO:0000256" key="1">
    <source>
        <dbReference type="ARBA" id="ARBA00007847"/>
    </source>
</evidence>
<dbReference type="PROSITE" id="PS00923">
    <property type="entry name" value="ASP_GLU_RACEMASE_1"/>
    <property type="match status" value="1"/>
</dbReference>
<evidence type="ECO:0000313" key="4">
    <source>
        <dbReference type="Proteomes" id="UP000287502"/>
    </source>
</evidence>
<dbReference type="InterPro" id="IPR033134">
    <property type="entry name" value="Asp/Glu_racemase_AS_2"/>
</dbReference>
<dbReference type="GO" id="GO:0047661">
    <property type="term" value="F:amino-acid racemase activity"/>
    <property type="evidence" value="ECO:0007669"/>
    <property type="project" value="InterPro"/>
</dbReference>
<evidence type="ECO:0000313" key="3">
    <source>
        <dbReference type="EMBL" id="QAR32157.1"/>
    </source>
</evidence>
<name>A0A410JVB8_9BACT</name>
<dbReference type="PANTHER" id="PTHR21198">
    <property type="entry name" value="GLUTAMATE RACEMASE"/>
    <property type="match status" value="1"/>
</dbReference>
<dbReference type="KEGG" id="gtl:EP073_01705"/>
<dbReference type="EMBL" id="CP035108">
    <property type="protein sequence ID" value="QAR32157.1"/>
    <property type="molecule type" value="Genomic_DNA"/>
</dbReference>
<dbReference type="InterPro" id="IPR004380">
    <property type="entry name" value="Asp_race"/>
</dbReference>
<dbReference type="InterPro" id="IPR018187">
    <property type="entry name" value="Asp/Glu_racemase_AS_1"/>
</dbReference>